<feature type="coiled-coil region" evidence="1">
    <location>
        <begin position="42"/>
        <end position="76"/>
    </location>
</feature>
<protein>
    <submittedName>
        <fullName evidence="2">Uncharacterized protein</fullName>
    </submittedName>
</protein>
<dbReference type="AlphaFoldDB" id="A0AAV3XC97"/>
<keyword evidence="3" id="KW-1185">Reference proteome</keyword>
<evidence type="ECO:0000313" key="2">
    <source>
        <dbReference type="EMBL" id="GET39934.1"/>
    </source>
</evidence>
<evidence type="ECO:0000313" key="3">
    <source>
        <dbReference type="Proteomes" id="UP001050975"/>
    </source>
</evidence>
<dbReference type="Proteomes" id="UP001050975">
    <property type="component" value="Unassembled WGS sequence"/>
</dbReference>
<organism evidence="2 3">
    <name type="scientific">Microseira wollei NIES-4236</name>
    <dbReference type="NCBI Taxonomy" id="2530354"/>
    <lineage>
        <taxon>Bacteria</taxon>
        <taxon>Bacillati</taxon>
        <taxon>Cyanobacteriota</taxon>
        <taxon>Cyanophyceae</taxon>
        <taxon>Oscillatoriophycideae</taxon>
        <taxon>Aerosakkonematales</taxon>
        <taxon>Aerosakkonemataceae</taxon>
        <taxon>Microseira</taxon>
    </lineage>
</organism>
<reference evidence="2" key="1">
    <citation type="submission" date="2019-10" db="EMBL/GenBank/DDBJ databases">
        <title>Draft genome sequece of Microseira wollei NIES-4236.</title>
        <authorList>
            <person name="Yamaguchi H."/>
            <person name="Suzuki S."/>
            <person name="Kawachi M."/>
        </authorList>
    </citation>
    <scope>NUCLEOTIDE SEQUENCE</scope>
    <source>
        <strain evidence="2">NIES-4236</strain>
    </source>
</reference>
<accession>A0AAV3XC97</accession>
<dbReference type="Gene3D" id="1.10.1220.170">
    <property type="match status" value="1"/>
</dbReference>
<gene>
    <name evidence="2" type="ORF">MiSe_47060</name>
</gene>
<dbReference type="RefSeq" id="WP_226585634.1">
    <property type="nucleotide sequence ID" value="NZ_BLAY01000078.1"/>
</dbReference>
<proteinExistence type="predicted"/>
<comment type="caution">
    <text evidence="2">The sequence shown here is derived from an EMBL/GenBank/DDBJ whole genome shotgun (WGS) entry which is preliminary data.</text>
</comment>
<name>A0AAV3XC97_9CYAN</name>
<sequence length="85" mass="9953">MSTVYRLKASELNNQFLEQIKAEFADKEIEIVISEFDETQYLLQSESNKNKLLQAIDNVKERQNLVEVNLQDLQSAEENEQKNSF</sequence>
<dbReference type="EMBL" id="BLAY01000078">
    <property type="protein sequence ID" value="GET39934.1"/>
    <property type="molecule type" value="Genomic_DNA"/>
</dbReference>
<evidence type="ECO:0000256" key="1">
    <source>
        <dbReference type="SAM" id="Coils"/>
    </source>
</evidence>
<keyword evidence="1" id="KW-0175">Coiled coil</keyword>